<dbReference type="AlphaFoldDB" id="A0A158JGN5"/>
<proteinExistence type="predicted"/>
<sequence length="145" mass="14910">MPAQTAQSKAAGSGRGAASGVRVLFGLIGAPLAWIIQICASEALAAQVCYPADHPLSAPLLSSLQTWIGAVSVVCIAVAIGGVTTAWRSWTALWNVSATNKFVDHSTKRPARFLALVGVIASSIFLAGSLLTAVAALIVSPCRPW</sequence>
<dbReference type="Proteomes" id="UP000054977">
    <property type="component" value="Unassembled WGS sequence"/>
</dbReference>
<keyword evidence="1" id="KW-1133">Transmembrane helix</keyword>
<protein>
    <submittedName>
        <fullName evidence="2">Uncharacterized protein</fullName>
    </submittedName>
</protein>
<dbReference type="STRING" id="326474.AWB65_06638"/>
<organism evidence="2 3">
    <name type="scientific">Caballeronia humi</name>
    <dbReference type="NCBI Taxonomy" id="326474"/>
    <lineage>
        <taxon>Bacteria</taxon>
        <taxon>Pseudomonadati</taxon>
        <taxon>Pseudomonadota</taxon>
        <taxon>Betaproteobacteria</taxon>
        <taxon>Burkholderiales</taxon>
        <taxon>Burkholderiaceae</taxon>
        <taxon>Caballeronia</taxon>
    </lineage>
</organism>
<keyword evidence="3" id="KW-1185">Reference proteome</keyword>
<comment type="caution">
    <text evidence="2">The sequence shown here is derived from an EMBL/GenBank/DDBJ whole genome shotgun (WGS) entry which is preliminary data.</text>
</comment>
<gene>
    <name evidence="2" type="ORF">AWB65_06638</name>
</gene>
<accession>A0A158JGN5</accession>
<keyword evidence="1" id="KW-0812">Transmembrane</keyword>
<feature type="transmembrane region" description="Helical" evidence="1">
    <location>
        <begin position="66"/>
        <end position="90"/>
    </location>
</feature>
<evidence type="ECO:0000256" key="1">
    <source>
        <dbReference type="SAM" id="Phobius"/>
    </source>
</evidence>
<reference evidence="2" key="1">
    <citation type="submission" date="2016-01" db="EMBL/GenBank/DDBJ databases">
        <authorList>
            <person name="Peeters C."/>
        </authorList>
    </citation>
    <scope>NUCLEOTIDE SEQUENCE [LARGE SCALE GENOMIC DNA]</scope>
    <source>
        <strain evidence="2">LMG 22934</strain>
    </source>
</reference>
<evidence type="ECO:0000313" key="3">
    <source>
        <dbReference type="Proteomes" id="UP000054977"/>
    </source>
</evidence>
<name>A0A158JGN5_9BURK</name>
<evidence type="ECO:0000313" key="2">
    <source>
        <dbReference type="EMBL" id="SAL68016.1"/>
    </source>
</evidence>
<keyword evidence="1" id="KW-0472">Membrane</keyword>
<feature type="transmembrane region" description="Helical" evidence="1">
    <location>
        <begin position="111"/>
        <end position="139"/>
    </location>
</feature>
<feature type="transmembrane region" description="Helical" evidence="1">
    <location>
        <begin position="21"/>
        <end position="46"/>
    </location>
</feature>
<dbReference type="EMBL" id="FCNW02000099">
    <property type="protein sequence ID" value="SAL68016.1"/>
    <property type="molecule type" value="Genomic_DNA"/>
</dbReference>